<evidence type="ECO:0000313" key="5">
    <source>
        <dbReference type="Proteomes" id="UP000287033"/>
    </source>
</evidence>
<sequence length="1095" mass="123470">PDTISSVDSKNSWSGGGLKMECLEPHRRWRITFSGLLRRGPYKDKWTDEEEELLHVKFTFIYNQQQTHYEQWGQYVGEIEIEGHERNELLLRGLRDHSYGIRNWAHMHRYVLLLAHFENGLSVNLIILSISATTTNMNIGYVMFPNGKKVGIDWSDASLADIADDGIIADLYRVSFTAEGQLFHLQISIDKDASPVMYGGLTWESRIHECMAYYRLNLTVRGWGIMEFHYRNESGRQAPDFIPFRKLQEPVVPACSKLVLALSDKTCQCAAVVGSKGAQLAQLMEMQNCYRNQFFVPTGLCVTIAALEHHMKKSNCLQQAVAELNYVVCNGNKNGNLHELCERCVELFKRTELSPEIECAIREQLAELRLLGAEERLAIRSSAIGEDTEGTSAAGQLRTELGVKGFEEVCDAVQKCWASLYSFQAVQYRHQRGQPVASGMGVVIQQMVPAQAAGVLFTCNPVTGHSGRMIINANYGLGESVVSGHSEPDTITLSHNLKGKCQIIKKEIGVKKQQCLENDEGGIKYEDTSISDAAKCCISDDVILRLGQVAFQVGKTYGDPRDIEWAIKGTKIYLLQARPITTFNTESEFELMHEFDSALSTDYEWMTTSNVGEMMPGAVTPLTSSIFVRAIEYALQELSMKAGGNPCFSPYTHKYIGICCSHLFLNLMSLNANMEQSNIITQKKMNDFELLGRVLNELSLHDVILIHGKSPLWKRIFNMFRYLQYMLTAESRIKKLMEKMKTYQIQPANQALEFYFNIDRQLPEYFEAIAEAIQTQGKRSEFLKLDAETAVSWLLSQESGDAGWKFQNFLKKHGFRCLREAEFHEKSWMSHPVKLLPAIQRALQSGKVVVDKVVLSPEEAIASINSSISWIRKYVVRLILPEARKAISDRELFKAEAIRMNDVFKTAYWKLAKLMVLEGYLPDEDLLFFLTHSEIGQVLQLKSANIISKAQRRRRLLERQMGLQFKEMNIGKPVPIDRYQGEETGREITLRGMTVSQGTVKGTARVVKAILDAECIQQGDILIVASTDIGWSPYFPLLRGLVTEIGGLLSHGAVVAREHGLPCIVSCKNATSLFKSGDTVILNGRHGFVQKVEEN</sequence>
<dbReference type="Gene3D" id="3.30.1490.20">
    <property type="entry name" value="ATP-grasp fold, A domain"/>
    <property type="match status" value="1"/>
</dbReference>
<keyword evidence="5" id="KW-1185">Reference proteome</keyword>
<protein>
    <recommendedName>
        <fullName evidence="6">Phosphoenolpyruvate synthase</fullName>
    </recommendedName>
</protein>
<comment type="caution">
    <text evidence="4">The sequence shown here is derived from an EMBL/GenBank/DDBJ whole genome shotgun (WGS) entry which is preliminary data.</text>
</comment>
<dbReference type="SUPFAM" id="SSF52009">
    <property type="entry name" value="Phosphohistidine domain"/>
    <property type="match status" value="1"/>
</dbReference>
<evidence type="ECO:0000259" key="2">
    <source>
        <dbReference type="Pfam" id="PF00391"/>
    </source>
</evidence>
<dbReference type="PANTHER" id="PTHR43615">
    <property type="entry name" value="PHOSPHOENOLPYRUVATE SYNTHASE-RELATED"/>
    <property type="match status" value="1"/>
</dbReference>
<dbReference type="Proteomes" id="UP000287033">
    <property type="component" value="Unassembled WGS sequence"/>
</dbReference>
<dbReference type="SUPFAM" id="SSF56059">
    <property type="entry name" value="Glutathione synthetase ATP-binding domain-like"/>
    <property type="match status" value="1"/>
</dbReference>
<name>A0A401T0R2_CHIPU</name>
<organism evidence="4 5">
    <name type="scientific">Chiloscyllium punctatum</name>
    <name type="common">Brownbanded bambooshark</name>
    <name type="synonym">Hemiscyllium punctatum</name>
    <dbReference type="NCBI Taxonomy" id="137246"/>
    <lineage>
        <taxon>Eukaryota</taxon>
        <taxon>Metazoa</taxon>
        <taxon>Chordata</taxon>
        <taxon>Craniata</taxon>
        <taxon>Vertebrata</taxon>
        <taxon>Chondrichthyes</taxon>
        <taxon>Elasmobranchii</taxon>
        <taxon>Galeomorphii</taxon>
        <taxon>Galeoidea</taxon>
        <taxon>Orectolobiformes</taxon>
        <taxon>Hemiscylliidae</taxon>
        <taxon>Chiloscyllium</taxon>
    </lineage>
</organism>
<comment type="similarity">
    <text evidence="1">Belongs to the PEP-utilizing enzyme family.</text>
</comment>
<feature type="non-terminal residue" evidence="4">
    <location>
        <position position="1"/>
    </location>
</feature>
<dbReference type="AlphaFoldDB" id="A0A401T0R2"/>
<dbReference type="Gene3D" id="3.50.30.10">
    <property type="entry name" value="Phosphohistidine domain"/>
    <property type="match status" value="1"/>
</dbReference>
<dbReference type="InterPro" id="IPR036637">
    <property type="entry name" value="Phosphohistidine_dom_sf"/>
</dbReference>
<dbReference type="InterPro" id="IPR051549">
    <property type="entry name" value="PEP_Utilizing_Enz"/>
</dbReference>
<evidence type="ECO:0008006" key="6">
    <source>
        <dbReference type="Google" id="ProtNLM"/>
    </source>
</evidence>
<accession>A0A401T0R2</accession>
<dbReference type="Pfam" id="PF01326">
    <property type="entry name" value="PPDK_N"/>
    <property type="match status" value="1"/>
</dbReference>
<dbReference type="GO" id="GO:0016301">
    <property type="term" value="F:kinase activity"/>
    <property type="evidence" value="ECO:0007669"/>
    <property type="project" value="InterPro"/>
</dbReference>
<dbReference type="OrthoDB" id="6123450at2759"/>
<feature type="domain" description="Pyruvate phosphate dikinase AMP/ATP-binding" evidence="3">
    <location>
        <begin position="272"/>
        <end position="592"/>
    </location>
</feature>
<dbReference type="InterPro" id="IPR002192">
    <property type="entry name" value="PPDK_AMP/ATP-bd"/>
</dbReference>
<dbReference type="Gene3D" id="3.30.470.20">
    <property type="entry name" value="ATP-grasp fold, B domain"/>
    <property type="match status" value="1"/>
</dbReference>
<evidence type="ECO:0000313" key="4">
    <source>
        <dbReference type="EMBL" id="GCC36215.1"/>
    </source>
</evidence>
<evidence type="ECO:0000256" key="1">
    <source>
        <dbReference type="ARBA" id="ARBA00007837"/>
    </source>
</evidence>
<dbReference type="EMBL" id="BEZZ01000798">
    <property type="protein sequence ID" value="GCC36215.1"/>
    <property type="molecule type" value="Genomic_DNA"/>
</dbReference>
<dbReference type="OMA" id="HRKFEQG"/>
<dbReference type="STRING" id="137246.A0A401T0R2"/>
<dbReference type="GO" id="GO:0005524">
    <property type="term" value="F:ATP binding"/>
    <property type="evidence" value="ECO:0007669"/>
    <property type="project" value="InterPro"/>
</dbReference>
<feature type="domain" description="PEP-utilising enzyme mobile" evidence="2">
    <location>
        <begin position="1016"/>
        <end position="1087"/>
    </location>
</feature>
<dbReference type="Pfam" id="PF00391">
    <property type="entry name" value="PEP-utilizers"/>
    <property type="match status" value="1"/>
</dbReference>
<dbReference type="InterPro" id="IPR013815">
    <property type="entry name" value="ATP_grasp_subdomain_1"/>
</dbReference>
<gene>
    <name evidence="4" type="ORF">chiPu_0014707</name>
</gene>
<evidence type="ECO:0000259" key="3">
    <source>
        <dbReference type="Pfam" id="PF01326"/>
    </source>
</evidence>
<dbReference type="PANTHER" id="PTHR43615:SF1">
    <property type="entry name" value="PPDK_N DOMAIN-CONTAINING PROTEIN"/>
    <property type="match status" value="1"/>
</dbReference>
<reference evidence="4 5" key="1">
    <citation type="journal article" date="2018" name="Nat. Ecol. Evol.">
        <title>Shark genomes provide insights into elasmobranch evolution and the origin of vertebrates.</title>
        <authorList>
            <person name="Hara Y"/>
            <person name="Yamaguchi K"/>
            <person name="Onimaru K"/>
            <person name="Kadota M"/>
            <person name="Koyanagi M"/>
            <person name="Keeley SD"/>
            <person name="Tatsumi K"/>
            <person name="Tanaka K"/>
            <person name="Motone F"/>
            <person name="Kageyama Y"/>
            <person name="Nozu R"/>
            <person name="Adachi N"/>
            <person name="Nishimura O"/>
            <person name="Nakagawa R"/>
            <person name="Tanegashima C"/>
            <person name="Kiyatake I"/>
            <person name="Matsumoto R"/>
            <person name="Murakumo K"/>
            <person name="Nishida K"/>
            <person name="Terakita A"/>
            <person name="Kuratani S"/>
            <person name="Sato K"/>
            <person name="Hyodo S Kuraku.S."/>
        </authorList>
    </citation>
    <scope>NUCLEOTIDE SEQUENCE [LARGE SCALE GENOMIC DNA]</scope>
</reference>
<dbReference type="InterPro" id="IPR008279">
    <property type="entry name" value="PEP-util_enz_mobile_dom"/>
</dbReference>
<proteinExistence type="inferred from homology"/>